<accession>A0A395H6P6</accession>
<gene>
    <name evidence="2" type="ORF">BO80DRAFT_442994</name>
</gene>
<evidence type="ECO:0000313" key="2">
    <source>
        <dbReference type="EMBL" id="RAL03320.1"/>
    </source>
</evidence>
<evidence type="ECO:0000313" key="3">
    <source>
        <dbReference type="Proteomes" id="UP000249402"/>
    </source>
</evidence>
<protein>
    <recommendedName>
        <fullName evidence="4">Cytochrome P450</fullName>
    </recommendedName>
</protein>
<reference evidence="2 3" key="1">
    <citation type="submission" date="2018-02" db="EMBL/GenBank/DDBJ databases">
        <title>The genomes of Aspergillus section Nigri reveals drivers in fungal speciation.</title>
        <authorList>
            <consortium name="DOE Joint Genome Institute"/>
            <person name="Vesth T.C."/>
            <person name="Nybo J."/>
            <person name="Theobald S."/>
            <person name="Brandl J."/>
            <person name="Frisvad J.C."/>
            <person name="Nielsen K.F."/>
            <person name="Lyhne E.K."/>
            <person name="Kogle M.E."/>
            <person name="Kuo A."/>
            <person name="Riley R."/>
            <person name="Clum A."/>
            <person name="Nolan M."/>
            <person name="Lipzen A."/>
            <person name="Salamov A."/>
            <person name="Henrissat B."/>
            <person name="Wiebenga A."/>
            <person name="De vries R.P."/>
            <person name="Grigoriev I.V."/>
            <person name="Mortensen U.H."/>
            <person name="Andersen M.R."/>
            <person name="Baker S.E."/>
        </authorList>
    </citation>
    <scope>NUCLEOTIDE SEQUENCE [LARGE SCALE GENOMIC DNA]</scope>
    <source>
        <strain evidence="2 3">CBS 121593</strain>
    </source>
</reference>
<evidence type="ECO:0000256" key="1">
    <source>
        <dbReference type="SAM" id="Phobius"/>
    </source>
</evidence>
<dbReference type="RefSeq" id="XP_025577647.1">
    <property type="nucleotide sequence ID" value="XM_025721309.1"/>
</dbReference>
<dbReference type="GeneID" id="37226174"/>
<dbReference type="STRING" id="1448316.A0A395H6P6"/>
<keyword evidence="1" id="KW-0472">Membrane</keyword>
<dbReference type="Proteomes" id="UP000249402">
    <property type="component" value="Unassembled WGS sequence"/>
</dbReference>
<dbReference type="EMBL" id="KZ824428">
    <property type="protein sequence ID" value="RAL03320.1"/>
    <property type="molecule type" value="Genomic_DNA"/>
</dbReference>
<dbReference type="AlphaFoldDB" id="A0A395H6P6"/>
<dbReference type="OrthoDB" id="1055148at2759"/>
<dbReference type="VEuPathDB" id="FungiDB:BO80DRAFT_442994"/>
<keyword evidence="3" id="KW-1185">Reference proteome</keyword>
<name>A0A395H6P6_9EURO</name>
<sequence length="228" mass="25465">MFEIAFHALTQGFYLLVFVFLVRCLSLLWKHPFPANAPKFISGSPLVGAIRLFSDRRGFCHGSKAASPTGNYSYYLGRNRVVGLSGPQGRKTFFEHKDLSLDQGVELFVAVTNVFEQGDDPSLDTHVSYFRSTVRTALQRSQSLELVPAAIEACTTASLNRMLAKGLIDPFQELGWLYAESTTAALGIDDVASSINYENALRYNNELKPYGLILQERRRLICTPSEWS</sequence>
<keyword evidence="1" id="KW-1133">Transmembrane helix</keyword>
<evidence type="ECO:0008006" key="4">
    <source>
        <dbReference type="Google" id="ProtNLM"/>
    </source>
</evidence>
<keyword evidence="1" id="KW-0812">Transmembrane</keyword>
<proteinExistence type="predicted"/>
<organism evidence="2 3">
    <name type="scientific">Aspergillus ibericus CBS 121593</name>
    <dbReference type="NCBI Taxonomy" id="1448316"/>
    <lineage>
        <taxon>Eukaryota</taxon>
        <taxon>Fungi</taxon>
        <taxon>Dikarya</taxon>
        <taxon>Ascomycota</taxon>
        <taxon>Pezizomycotina</taxon>
        <taxon>Eurotiomycetes</taxon>
        <taxon>Eurotiomycetidae</taxon>
        <taxon>Eurotiales</taxon>
        <taxon>Aspergillaceae</taxon>
        <taxon>Aspergillus</taxon>
        <taxon>Aspergillus subgen. Circumdati</taxon>
    </lineage>
</organism>
<feature type="transmembrane region" description="Helical" evidence="1">
    <location>
        <begin position="12"/>
        <end position="29"/>
    </location>
</feature>